<dbReference type="InterPro" id="IPR021109">
    <property type="entry name" value="Peptidase_aspartic_dom_sf"/>
</dbReference>
<organism evidence="1 2">
    <name type="scientific">Vitis vinifera</name>
    <name type="common">Grape</name>
    <dbReference type="NCBI Taxonomy" id="29760"/>
    <lineage>
        <taxon>Eukaryota</taxon>
        <taxon>Viridiplantae</taxon>
        <taxon>Streptophyta</taxon>
        <taxon>Embryophyta</taxon>
        <taxon>Tracheophyta</taxon>
        <taxon>Spermatophyta</taxon>
        <taxon>Magnoliopsida</taxon>
        <taxon>eudicotyledons</taxon>
        <taxon>Gunneridae</taxon>
        <taxon>Pentapetalae</taxon>
        <taxon>rosids</taxon>
        <taxon>Vitales</taxon>
        <taxon>Vitaceae</taxon>
        <taxon>Viteae</taxon>
        <taxon>Vitis</taxon>
    </lineage>
</organism>
<dbReference type="Gene3D" id="2.40.70.10">
    <property type="entry name" value="Acid Proteases"/>
    <property type="match status" value="1"/>
</dbReference>
<dbReference type="PANTHER" id="PTHR15503:SF45">
    <property type="entry name" value="RNA-DIRECTED DNA POLYMERASE HOMOLOG"/>
    <property type="match status" value="1"/>
</dbReference>
<dbReference type="Proteomes" id="UP000288805">
    <property type="component" value="Unassembled WGS sequence"/>
</dbReference>
<sequence>MVVTPLEWVLGCDTVARVVENQVHGQSSSSKGSSFDDFKKLGLPYFSTTSDLTETESYILKMKKLFNIIDCFEEQKASYATFMLDKRSIGVGPCYRETGAYFGYGQQGDMIWDCPKNKEFIIGKPKEENKEDKQKPKVKARAFDLGLTHFFVSISFAGWLGMPLASMDFDFNIATPIKDSVMASRMLRDCLVMIGYREMSVDLVLLDLLDFDVILGIDWLASYNPLVDCFGKRVMFHILD</sequence>
<dbReference type="PANTHER" id="PTHR15503">
    <property type="entry name" value="LDOC1 RELATED"/>
    <property type="match status" value="1"/>
</dbReference>
<dbReference type="Pfam" id="PF08284">
    <property type="entry name" value="RVP_2"/>
    <property type="match status" value="1"/>
</dbReference>
<dbReference type="EMBL" id="QGNW01002659">
    <property type="protein sequence ID" value="RVW13247.1"/>
    <property type="molecule type" value="Genomic_DNA"/>
</dbReference>
<gene>
    <name evidence="1" type="ORF">CK203_111564</name>
</gene>
<proteinExistence type="predicted"/>
<name>A0A438BQK8_VITVI</name>
<dbReference type="AlphaFoldDB" id="A0A438BQK8"/>
<accession>A0A438BQK8</accession>
<evidence type="ECO:0000313" key="1">
    <source>
        <dbReference type="EMBL" id="RVW13247.1"/>
    </source>
</evidence>
<dbReference type="InterPro" id="IPR032567">
    <property type="entry name" value="RTL1-rel"/>
</dbReference>
<evidence type="ECO:0000313" key="2">
    <source>
        <dbReference type="Proteomes" id="UP000288805"/>
    </source>
</evidence>
<comment type="caution">
    <text evidence="1">The sequence shown here is derived from an EMBL/GenBank/DDBJ whole genome shotgun (WGS) entry which is preliminary data.</text>
</comment>
<reference evidence="1 2" key="1">
    <citation type="journal article" date="2018" name="PLoS Genet.">
        <title>Population sequencing reveals clonal diversity and ancestral inbreeding in the grapevine cultivar Chardonnay.</title>
        <authorList>
            <person name="Roach M.J."/>
            <person name="Johnson D.L."/>
            <person name="Bohlmann J."/>
            <person name="van Vuuren H.J."/>
            <person name="Jones S.J."/>
            <person name="Pretorius I.S."/>
            <person name="Schmidt S.A."/>
            <person name="Borneman A.R."/>
        </authorList>
    </citation>
    <scope>NUCLEOTIDE SEQUENCE [LARGE SCALE GENOMIC DNA]</scope>
    <source>
        <strain evidence="2">cv. Chardonnay</strain>
        <tissue evidence="1">Leaf</tissue>
    </source>
</reference>
<protein>
    <submittedName>
        <fullName evidence="1">Uncharacterized protein</fullName>
    </submittedName>
</protein>